<evidence type="ECO:0000313" key="4">
    <source>
        <dbReference type="EMBL" id="MBZ6064999.1"/>
    </source>
</evidence>
<dbReference type="NCBIfam" id="NF000672">
    <property type="entry name" value="PRK00033.1-5"/>
    <property type="match status" value="1"/>
</dbReference>
<dbReference type="RefSeq" id="WP_050665530.1">
    <property type="nucleotide sequence ID" value="NZ_CDDB01000028.1"/>
</dbReference>
<name>A0A0S2SK26_9GAMM</name>
<dbReference type="GO" id="GO:0006508">
    <property type="term" value="P:proteolysis"/>
    <property type="evidence" value="ECO:0007669"/>
    <property type="project" value="UniProtKB-UniRule"/>
</dbReference>
<reference evidence="4 6" key="3">
    <citation type="submission" date="2021-09" db="EMBL/GenBank/DDBJ databases">
        <title>Aeromonas schubertii isolated from Asian sea bass.</title>
        <authorList>
            <person name="Pinpimai K."/>
        </authorList>
    </citation>
    <scope>NUCLEOTIDE SEQUENCE [LARGE SCALE GENOMIC DNA]</scope>
    <source>
        <strain evidence="4 6">CHULA2021a</strain>
    </source>
</reference>
<accession>A0A0S2SK26</accession>
<comment type="function">
    <text evidence="1">Involved in the modulation of the specificity of the ClpAP-mediated ATP-dependent protein degradation.</text>
</comment>
<dbReference type="AlphaFoldDB" id="A0A0S2SK26"/>
<dbReference type="PANTHER" id="PTHR33473">
    <property type="entry name" value="ATP-DEPENDENT CLP PROTEASE ADAPTER PROTEIN CLPS1, CHLOROPLASTIC"/>
    <property type="match status" value="1"/>
</dbReference>
<keyword evidence="6" id="KW-1185">Reference proteome</keyword>
<organism evidence="3 5">
    <name type="scientific">Aeromonas schubertii</name>
    <dbReference type="NCBI Taxonomy" id="652"/>
    <lineage>
        <taxon>Bacteria</taxon>
        <taxon>Pseudomonadati</taxon>
        <taxon>Pseudomonadota</taxon>
        <taxon>Gammaproteobacteria</taxon>
        <taxon>Aeromonadales</taxon>
        <taxon>Aeromonadaceae</taxon>
        <taxon>Aeromonas</taxon>
    </lineage>
</organism>
<dbReference type="KEGG" id="asr:WL1483_2634"/>
<dbReference type="HAMAP" id="MF_00302">
    <property type="entry name" value="ClpS"/>
    <property type="match status" value="1"/>
</dbReference>
<protein>
    <recommendedName>
        <fullName evidence="1">ATP-dependent Clp protease adapter protein ClpS</fullName>
    </recommendedName>
</protein>
<dbReference type="NCBIfam" id="NF000670">
    <property type="entry name" value="PRK00033.1-3"/>
    <property type="match status" value="1"/>
</dbReference>
<dbReference type="GO" id="GO:0008233">
    <property type="term" value="F:peptidase activity"/>
    <property type="evidence" value="ECO:0007669"/>
    <property type="project" value="UniProtKB-KW"/>
</dbReference>
<feature type="domain" description="Adaptor protein ClpS core" evidence="2">
    <location>
        <begin position="23"/>
        <end position="101"/>
    </location>
</feature>
<gene>
    <name evidence="1 3" type="primary">clpS</name>
    <name evidence="4" type="ORF">LA374_02040</name>
    <name evidence="3" type="ORF">WL1483_2634</name>
</gene>
<dbReference type="STRING" id="652.WL1483_2634"/>
<dbReference type="SUPFAM" id="SSF54736">
    <property type="entry name" value="ClpS-like"/>
    <property type="match status" value="1"/>
</dbReference>
<sequence length="105" mass="11903">MAKQKELFVNEEVAQDSKVDVQPPPMYKVVLNNDDYTPMDFVVEVLQRFFGMDLDKATQVMLSVHYSGKGICGVFTAEIAETKVVQVNTYARKNEHPLLCTMEKA</sequence>
<comment type="subunit">
    <text evidence="1">Binds to the N-terminal domain of the chaperone ClpA.</text>
</comment>
<dbReference type="NCBIfam" id="NF000669">
    <property type="entry name" value="PRK00033.1-2"/>
    <property type="match status" value="1"/>
</dbReference>
<reference evidence="3 5" key="2">
    <citation type="journal article" date="2016" name="Genome Announc.">
        <title>Complete Genome Sequence of the Highly Virulent Aeromonas schubertii Strain WL1483, Isolated from Diseased Snakehead Fish (Channa argus) in China.</title>
        <authorList>
            <person name="Liu L."/>
            <person name="Li N."/>
            <person name="Zhang D."/>
            <person name="Fu X."/>
            <person name="Shi C."/>
            <person name="Lin Q."/>
            <person name="Hao G."/>
        </authorList>
    </citation>
    <scope>NUCLEOTIDE SEQUENCE [LARGE SCALE GENOMIC DNA]</scope>
    <source>
        <strain evidence="3 5">WL1483</strain>
    </source>
</reference>
<keyword evidence="3" id="KW-0378">Hydrolase</keyword>
<evidence type="ECO:0000259" key="2">
    <source>
        <dbReference type="Pfam" id="PF02617"/>
    </source>
</evidence>
<dbReference type="OrthoDB" id="9796121at2"/>
<dbReference type="GO" id="GO:0030163">
    <property type="term" value="P:protein catabolic process"/>
    <property type="evidence" value="ECO:0007669"/>
    <property type="project" value="InterPro"/>
</dbReference>
<dbReference type="InterPro" id="IPR022935">
    <property type="entry name" value="ClpS"/>
</dbReference>
<dbReference type="Gene3D" id="3.30.1390.10">
    <property type="match status" value="1"/>
</dbReference>
<evidence type="ECO:0000313" key="6">
    <source>
        <dbReference type="Proteomes" id="UP000774958"/>
    </source>
</evidence>
<proteinExistence type="inferred from homology"/>
<dbReference type="InterPro" id="IPR003769">
    <property type="entry name" value="ClpS_core"/>
</dbReference>
<evidence type="ECO:0000256" key="1">
    <source>
        <dbReference type="HAMAP-Rule" id="MF_00302"/>
    </source>
</evidence>
<dbReference type="EMBL" id="CP013067">
    <property type="protein sequence ID" value="ALP42053.1"/>
    <property type="molecule type" value="Genomic_DNA"/>
</dbReference>
<dbReference type="InterPro" id="IPR014719">
    <property type="entry name" value="Ribosomal_bL12_C/ClpS-like"/>
</dbReference>
<dbReference type="PATRIC" id="fig|652.5.peg.2533"/>
<dbReference type="Pfam" id="PF02617">
    <property type="entry name" value="ClpS"/>
    <property type="match status" value="1"/>
</dbReference>
<evidence type="ECO:0000313" key="3">
    <source>
        <dbReference type="EMBL" id="ALP42053.1"/>
    </source>
</evidence>
<evidence type="ECO:0000313" key="5">
    <source>
        <dbReference type="Proteomes" id="UP000058114"/>
    </source>
</evidence>
<keyword evidence="3" id="KW-0645">Protease</keyword>
<comment type="similarity">
    <text evidence="1">Belongs to the ClpS family.</text>
</comment>
<dbReference type="Proteomes" id="UP000058114">
    <property type="component" value="Chromosome"/>
</dbReference>
<dbReference type="EMBL" id="JAIRBT010000002">
    <property type="protein sequence ID" value="MBZ6064999.1"/>
    <property type="molecule type" value="Genomic_DNA"/>
</dbReference>
<dbReference type="PANTHER" id="PTHR33473:SF19">
    <property type="entry name" value="ATP-DEPENDENT CLP PROTEASE ADAPTER PROTEIN CLPS"/>
    <property type="match status" value="1"/>
</dbReference>
<reference evidence="5" key="1">
    <citation type="submission" date="2015-10" db="EMBL/GenBank/DDBJ databases">
        <title>Complete Genome Sequence of Aeromonas schubertii strain WL1483.</title>
        <authorList>
            <person name="Liu L."/>
        </authorList>
    </citation>
    <scope>NUCLEOTIDE SEQUENCE [LARGE SCALE GENOMIC DNA]</scope>
    <source>
        <strain evidence="5">WL1483</strain>
    </source>
</reference>
<dbReference type="Proteomes" id="UP000774958">
    <property type="component" value="Unassembled WGS sequence"/>
</dbReference>
<dbReference type="FunFam" id="3.30.1390.10:FF:000002">
    <property type="entry name" value="ATP-dependent Clp protease adapter protein ClpS"/>
    <property type="match status" value="1"/>
</dbReference>